<protein>
    <submittedName>
        <fullName evidence="2">Uncharacterized protein</fullName>
    </submittedName>
</protein>
<keyword evidence="3" id="KW-1185">Reference proteome</keyword>
<reference evidence="2 3" key="1">
    <citation type="submission" date="2016-07" db="EMBL/GenBank/DDBJ databases">
        <title>Pervasive Adenine N6-methylation of Active Genes in Fungi.</title>
        <authorList>
            <consortium name="DOE Joint Genome Institute"/>
            <person name="Mondo S.J."/>
            <person name="Dannebaum R.O."/>
            <person name="Kuo R.C."/>
            <person name="Labutti K."/>
            <person name="Haridas S."/>
            <person name="Kuo A."/>
            <person name="Salamov A."/>
            <person name="Ahrendt S.R."/>
            <person name="Lipzen A."/>
            <person name="Sullivan W."/>
            <person name="Andreopoulos W.B."/>
            <person name="Clum A."/>
            <person name="Lindquist E."/>
            <person name="Daum C."/>
            <person name="Ramamoorthy G.K."/>
            <person name="Gryganskyi A."/>
            <person name="Culley D."/>
            <person name="Magnuson J.K."/>
            <person name="James T.Y."/>
            <person name="O'Malley M.A."/>
            <person name="Stajich J.E."/>
            <person name="Spatafora J.W."/>
            <person name="Visel A."/>
            <person name="Grigoriev I.V."/>
        </authorList>
    </citation>
    <scope>NUCLEOTIDE SEQUENCE [LARGE SCALE GENOMIC DNA]</scope>
    <source>
        <strain evidence="2 3">ATCC 12442</strain>
    </source>
</reference>
<feature type="region of interest" description="Disordered" evidence="1">
    <location>
        <begin position="1"/>
        <end position="31"/>
    </location>
</feature>
<feature type="compositionally biased region" description="Basic and acidic residues" evidence="1">
    <location>
        <begin position="7"/>
        <end position="17"/>
    </location>
</feature>
<feature type="region of interest" description="Disordered" evidence="1">
    <location>
        <begin position="60"/>
        <end position="83"/>
    </location>
</feature>
<evidence type="ECO:0000256" key="1">
    <source>
        <dbReference type="SAM" id="MobiDB-lite"/>
    </source>
</evidence>
<evidence type="ECO:0000313" key="3">
    <source>
        <dbReference type="Proteomes" id="UP000193922"/>
    </source>
</evidence>
<dbReference type="EMBL" id="MCFD01000007">
    <property type="protein sequence ID" value="ORX69658.1"/>
    <property type="molecule type" value="Genomic_DNA"/>
</dbReference>
<dbReference type="GeneID" id="63804330"/>
<dbReference type="Proteomes" id="UP000193922">
    <property type="component" value="Unassembled WGS sequence"/>
</dbReference>
<name>A0A1Y1W8J3_9FUNG</name>
<evidence type="ECO:0000313" key="2">
    <source>
        <dbReference type="EMBL" id="ORX69658.1"/>
    </source>
</evidence>
<dbReference type="RefSeq" id="XP_040743346.1">
    <property type="nucleotide sequence ID" value="XM_040887682.1"/>
</dbReference>
<dbReference type="Gene3D" id="1.25.40.10">
    <property type="entry name" value="Tetratricopeptide repeat domain"/>
    <property type="match status" value="1"/>
</dbReference>
<proteinExistence type="predicted"/>
<comment type="caution">
    <text evidence="2">The sequence shown here is derived from an EMBL/GenBank/DDBJ whole genome shotgun (WGS) entry which is preliminary data.</text>
</comment>
<organism evidence="2 3">
    <name type="scientific">Linderina pennispora</name>
    <dbReference type="NCBI Taxonomy" id="61395"/>
    <lineage>
        <taxon>Eukaryota</taxon>
        <taxon>Fungi</taxon>
        <taxon>Fungi incertae sedis</taxon>
        <taxon>Zoopagomycota</taxon>
        <taxon>Kickxellomycotina</taxon>
        <taxon>Kickxellomycetes</taxon>
        <taxon>Kickxellales</taxon>
        <taxon>Kickxellaceae</taxon>
        <taxon>Linderina</taxon>
    </lineage>
</organism>
<dbReference type="AlphaFoldDB" id="A0A1Y1W8J3"/>
<accession>A0A1Y1W8J3</accession>
<sequence>MPFEPLSQHDPETRPEAIARSAADPNTEQKDGLTQQLGSAESLLDHSRAYMQLAESRISTADVPTATKSTRARRGDPIGRSMPSSLMRRLNMKFHADIRQRRRRHGLRIRILGALSELQHLIQVKPVDKRDTRVFMYLSDLNRHYTEYLCEHAEPLNLRSSTCIAMERHRSSGMSPITIAVADAAHPQLIPQTTPYMSDNPHCPLFDREMYARRHASQGMSDRISGVQPDIASWIDYMVGDLGEPAAHALFAVVSQSKVPERTSSRLRAAVEEALVLAFNRRGFTLTALESLRVCEYYLRQQAQPVQPKQVLRVWQAAGEDIAVDVASAQDADLVASPTSPGISAASIIAELAFKRWNNVASMMIVRLCGWPCDSNVAAAWALVRGWFLLWGPIMKVLCPVPRHSFASGSDPHAWAYWRPKLPGRDRLHALTLSTEAIVRLMSLLVDRGHTLHTAQVLGFAISEIGVPATMSMFNVMLRGYLNPGRKHRDNLADLSSLPLLNTQCVSLYVDGARLAGQKSDSSVFMMLLRGMQRWSLTPDAHTLGVLILSACQDGDHAKLEGVLRLFATQWGIVPRESSWRDMEPYNVSHIAYKVLAELAEGPKPPDT</sequence>
<dbReference type="OrthoDB" id="5540442at2759"/>
<gene>
    <name evidence="2" type="ORF">DL89DRAFT_267842</name>
</gene>
<dbReference type="InterPro" id="IPR011990">
    <property type="entry name" value="TPR-like_helical_dom_sf"/>
</dbReference>